<protein>
    <submittedName>
        <fullName evidence="1">Uncharacterized protein</fullName>
    </submittedName>
</protein>
<dbReference type="AlphaFoldDB" id="A0A5N6Y4R8"/>
<dbReference type="OrthoDB" id="4525710at2759"/>
<dbReference type="Proteomes" id="UP000325558">
    <property type="component" value="Unassembled WGS sequence"/>
</dbReference>
<accession>A0A5N6Y4R8</accession>
<reference evidence="1" key="1">
    <citation type="submission" date="2019-04" db="EMBL/GenBank/DDBJ databases">
        <title>Friends and foes A comparative genomics study of 23 Aspergillus species from section Flavi.</title>
        <authorList>
            <consortium name="DOE Joint Genome Institute"/>
            <person name="Kjaerbolling I."/>
            <person name="Vesth T."/>
            <person name="Frisvad J.C."/>
            <person name="Nybo J.L."/>
            <person name="Theobald S."/>
            <person name="Kildgaard S."/>
            <person name="Isbrandt T."/>
            <person name="Kuo A."/>
            <person name="Sato A."/>
            <person name="Lyhne E.K."/>
            <person name="Kogle M.E."/>
            <person name="Wiebenga A."/>
            <person name="Kun R.S."/>
            <person name="Lubbers R.J."/>
            <person name="Makela M.R."/>
            <person name="Barry K."/>
            <person name="Chovatia M."/>
            <person name="Clum A."/>
            <person name="Daum C."/>
            <person name="Haridas S."/>
            <person name="He G."/>
            <person name="LaButti K."/>
            <person name="Lipzen A."/>
            <person name="Mondo S."/>
            <person name="Riley R."/>
            <person name="Salamov A."/>
            <person name="Simmons B.A."/>
            <person name="Magnuson J.K."/>
            <person name="Henrissat B."/>
            <person name="Mortensen U.H."/>
            <person name="Larsen T.O."/>
            <person name="Devries R.P."/>
            <person name="Grigoriev I.V."/>
            <person name="Machida M."/>
            <person name="Baker S.E."/>
            <person name="Andersen M.R."/>
        </authorList>
    </citation>
    <scope>NUCLEOTIDE SEQUENCE</scope>
    <source>
        <strain evidence="1">CBS 117612</strain>
    </source>
</reference>
<dbReference type="EMBL" id="ML737148">
    <property type="protein sequence ID" value="KAE8340461.1"/>
    <property type="molecule type" value="Genomic_DNA"/>
</dbReference>
<name>A0A5N6Y4R8_9EURO</name>
<proteinExistence type="predicted"/>
<sequence length="110" mass="12389">MSPSAVVGLQYDHTCCILLTLSNRHRGVPSEYELARLRRLDEKAVASHIIQISDYPCRMKQLQTVTSWPVISCTGMDIRYGTQLSNVVRYAFLSGSKRMLVGVLLGWCDI</sequence>
<evidence type="ECO:0000313" key="1">
    <source>
        <dbReference type="EMBL" id="KAE8340461.1"/>
    </source>
</evidence>
<gene>
    <name evidence="1" type="ORF">BDV24DRAFT_62772</name>
</gene>
<organism evidence="1">
    <name type="scientific">Aspergillus arachidicola</name>
    <dbReference type="NCBI Taxonomy" id="656916"/>
    <lineage>
        <taxon>Eukaryota</taxon>
        <taxon>Fungi</taxon>
        <taxon>Dikarya</taxon>
        <taxon>Ascomycota</taxon>
        <taxon>Pezizomycotina</taxon>
        <taxon>Eurotiomycetes</taxon>
        <taxon>Eurotiomycetidae</taxon>
        <taxon>Eurotiales</taxon>
        <taxon>Aspergillaceae</taxon>
        <taxon>Aspergillus</taxon>
        <taxon>Aspergillus subgen. Circumdati</taxon>
    </lineage>
</organism>